<comment type="caution">
    <text evidence="6">The sequence shown here is derived from an EMBL/GenBank/DDBJ whole genome shotgun (WGS) entry which is preliminary data.</text>
</comment>
<gene>
    <name evidence="6" type="ORF">CC78DRAFT_470765</name>
</gene>
<feature type="transmembrane region" description="Helical" evidence="5">
    <location>
        <begin position="113"/>
        <end position="135"/>
    </location>
</feature>
<feature type="transmembrane region" description="Helical" evidence="5">
    <location>
        <begin position="236"/>
        <end position="255"/>
    </location>
</feature>
<evidence type="ECO:0000313" key="7">
    <source>
        <dbReference type="Proteomes" id="UP000800093"/>
    </source>
</evidence>
<evidence type="ECO:0000256" key="4">
    <source>
        <dbReference type="ARBA" id="ARBA00023136"/>
    </source>
</evidence>
<feature type="transmembrane region" description="Helical" evidence="5">
    <location>
        <begin position="155"/>
        <end position="177"/>
    </location>
</feature>
<dbReference type="AlphaFoldDB" id="A0A9P4MXE4"/>
<evidence type="ECO:0000256" key="3">
    <source>
        <dbReference type="ARBA" id="ARBA00022989"/>
    </source>
</evidence>
<reference evidence="7" key="1">
    <citation type="journal article" date="2020" name="Stud. Mycol.">
        <title>101 Dothideomycetes genomes: A test case for predicting lifestyles and emergence of pathogens.</title>
        <authorList>
            <person name="Haridas S."/>
            <person name="Albert R."/>
            <person name="Binder M."/>
            <person name="Bloem J."/>
            <person name="LaButti K."/>
            <person name="Salamov A."/>
            <person name="Andreopoulos B."/>
            <person name="Baker S."/>
            <person name="Barry K."/>
            <person name="Bills G."/>
            <person name="Bluhm B."/>
            <person name="Cannon C."/>
            <person name="Castanera R."/>
            <person name="Culley D."/>
            <person name="Daum C."/>
            <person name="Ezra D."/>
            <person name="Gonzalez J."/>
            <person name="Henrissat B."/>
            <person name="Kuo A."/>
            <person name="Liang C."/>
            <person name="Lipzen A."/>
            <person name="Lutzoni F."/>
            <person name="Magnuson J."/>
            <person name="Mondo S."/>
            <person name="Nolan M."/>
            <person name="Ohm R."/>
            <person name="Pangilinan J."/>
            <person name="Park H.-J."/>
            <person name="Ramirez L."/>
            <person name="Alfaro M."/>
            <person name="Sun H."/>
            <person name="Tritt A."/>
            <person name="Yoshinaga Y."/>
            <person name="Zwiers L.-H."/>
            <person name="Turgeon B."/>
            <person name="Goodwin S."/>
            <person name="Spatafora J."/>
            <person name="Crous P."/>
            <person name="Grigoriev I."/>
        </authorList>
    </citation>
    <scope>NUCLEOTIDE SEQUENCE [LARGE SCALE GENOMIC DNA]</scope>
    <source>
        <strain evidence="7">CBS 304.66</strain>
    </source>
</reference>
<feature type="transmembrane region" description="Helical" evidence="5">
    <location>
        <begin position="20"/>
        <end position="39"/>
    </location>
</feature>
<organism evidence="6 7">
    <name type="scientific">Lojkania enalia</name>
    <dbReference type="NCBI Taxonomy" id="147567"/>
    <lineage>
        <taxon>Eukaryota</taxon>
        <taxon>Fungi</taxon>
        <taxon>Dikarya</taxon>
        <taxon>Ascomycota</taxon>
        <taxon>Pezizomycotina</taxon>
        <taxon>Dothideomycetes</taxon>
        <taxon>Pleosporomycetidae</taxon>
        <taxon>Pleosporales</taxon>
        <taxon>Pleosporales incertae sedis</taxon>
        <taxon>Lojkania</taxon>
    </lineage>
</organism>
<evidence type="ECO:0000256" key="5">
    <source>
        <dbReference type="SAM" id="Phobius"/>
    </source>
</evidence>
<accession>A0A9P4MXE4</accession>
<dbReference type="OrthoDB" id="3358017at2759"/>
<keyword evidence="7" id="KW-1185">Reference proteome</keyword>
<keyword evidence="4 5" id="KW-0472">Membrane</keyword>
<evidence type="ECO:0000256" key="2">
    <source>
        <dbReference type="ARBA" id="ARBA00022692"/>
    </source>
</evidence>
<feature type="transmembrane region" description="Helical" evidence="5">
    <location>
        <begin position="198"/>
        <end position="216"/>
    </location>
</feature>
<dbReference type="Proteomes" id="UP000800093">
    <property type="component" value="Unassembled WGS sequence"/>
</dbReference>
<dbReference type="PANTHER" id="PTHR31465:SF1">
    <property type="entry name" value="PROTEIN RTA1-RELATED"/>
    <property type="match status" value="1"/>
</dbReference>
<feature type="transmembrane region" description="Helical" evidence="5">
    <location>
        <begin position="80"/>
        <end position="101"/>
    </location>
</feature>
<name>A0A9P4MXE4_9PLEO</name>
<dbReference type="EMBL" id="ML986661">
    <property type="protein sequence ID" value="KAF2261255.1"/>
    <property type="molecule type" value="Genomic_DNA"/>
</dbReference>
<sequence>MAELKPYRDSYYLWKYIPSTPAAALFVVLFSLGTCYIAWCIVKTRAFFCIVFTIGGLFEIVGYCARAVAKDRTEQLMPYVIQSLFILLAPALFAASVYMVLGRLIRCLRTESLSIVPARWLTTTFVCGDVISFVVQGTGGGVMVTANSMKTGESIILGGLFVQIIVFGLFVVTSAIFHARLNKRPTEPSLGKHSTWRSTMVMLYVASAFIMIRSIFRVVEYIMGNNGYPLSHEWTLYVFDAVLMLGVVSVFAWRFPGDIVPRKVQDFETVDGPMEMQGTGHDYSRTG</sequence>
<protein>
    <submittedName>
        <fullName evidence="6">RTA1-domain-containing protein</fullName>
    </submittedName>
</protein>
<feature type="transmembrane region" description="Helical" evidence="5">
    <location>
        <begin position="46"/>
        <end position="68"/>
    </location>
</feature>
<dbReference type="PANTHER" id="PTHR31465">
    <property type="entry name" value="PROTEIN RTA1-RELATED"/>
    <property type="match status" value="1"/>
</dbReference>
<comment type="subcellular location">
    <subcellularLocation>
        <location evidence="1">Membrane</location>
        <topology evidence="1">Multi-pass membrane protein</topology>
    </subcellularLocation>
</comment>
<evidence type="ECO:0000313" key="6">
    <source>
        <dbReference type="EMBL" id="KAF2261255.1"/>
    </source>
</evidence>
<dbReference type="Pfam" id="PF04479">
    <property type="entry name" value="RTA1"/>
    <property type="match status" value="1"/>
</dbReference>
<evidence type="ECO:0000256" key="1">
    <source>
        <dbReference type="ARBA" id="ARBA00004141"/>
    </source>
</evidence>
<keyword evidence="3 5" id="KW-1133">Transmembrane helix</keyword>
<dbReference type="InterPro" id="IPR007568">
    <property type="entry name" value="RTA1"/>
</dbReference>
<keyword evidence="2 5" id="KW-0812">Transmembrane</keyword>
<proteinExistence type="predicted"/>
<dbReference type="GO" id="GO:0016020">
    <property type="term" value="C:membrane"/>
    <property type="evidence" value="ECO:0007669"/>
    <property type="project" value="UniProtKB-SubCell"/>
</dbReference>